<feature type="coiled-coil region" evidence="9">
    <location>
        <begin position="575"/>
        <end position="644"/>
    </location>
</feature>
<dbReference type="InterPro" id="IPR003661">
    <property type="entry name" value="HisK_dim/P_dom"/>
</dbReference>
<dbReference type="Gene3D" id="6.10.340.10">
    <property type="match status" value="1"/>
</dbReference>
<proteinExistence type="predicted"/>
<dbReference type="GO" id="GO:0016020">
    <property type="term" value="C:membrane"/>
    <property type="evidence" value="ECO:0007669"/>
    <property type="project" value="UniProtKB-SubCell"/>
</dbReference>
<sequence length="1345" mass="150027">MKKVFLRLPLPVKLMLAVLIPLVLLVFFAIQIFREKAERMELLGNYQFAINRSAQISQLVDALQAERRYAFGYALKNEFRTELVTQRSRTDAMLQQLLELDSSLRNMPAYTFLDSLPAVRRQVDDQVVAPPLVMNYYTNVIFRVNTFNGVSMGANQLLRPIAPELTSQKLLSEMVTYLGILRASIYMQLHLHQLNGTSVEGLRGIYDIFKSFEHEFRAKGSDSAQHAYDVLLAQSALRPTYQFVDTLFRGAAIDSNYNAERWWDISANGVDQLRSLQRATLNKAQKGVQQLYDEERERRDKSLVYLIAALVLVAFVVSTVIVSISRQLNELNEAAVRIARGETGVHLQPQANDVVGSLTRSVMSIDASNQRLAEAADAIGSGRFDLDVHARSEEDVLGNAVVRMKSDLQQYAQESEDKLWQAAGMDAVNECIRGEKDPARLAYDALQTIADYCGAQVGLCYVRQQDHLEHRASYAVDDESKVQKQIAFGETLVGEAARKQKLMQLANVPEQFVKVRTGSGEAAPTQVVILPLVFNERTEGVLELAALQPFTPRVLAFLQQLQSVVGVALHTARNRARLQELLHETQAQSEELQAQHQELENINAELEAQAEKLQASEEELRVQQEELMEANQELEERTRLLEERNLLIAQRNREIQQKAEELAVSTRYKSEFLANMSHELRTPLNSILLLSRLLAENIEKNLSTDQVEYAQVIQSSGQGLLALIDEILDLSKIEAGKMELEFLPVPPASLVHDLRGMFVPLAQDKGLRFEVELDPSLPGQIETDKMRLEQVLKNLLSNALKFTTEGSVTLKLEAGAPGYVRFAVRDTGIGIPADKQALVFEAFRQADGSTRRKYGGTGLGLSISRELTRLLGGELRLESEPEKGSTFYFELPETRKIAEAAASPPPAALPTRPDPAPAPVTPGPAEPAAAVAAPQRHTAVNIPAPVPDDRDAITPGDNVILIIEDDTGFARALLEFTRQRNYKGLVAVRGDEGIELARHFLPKGILLDIQLPVKDGWEVMDALKQDPLTRPIPVHMMSSLEARRESRMKGAVDFISKPMAFEQMQDVFQKLEQVVNKEHKKVLIVEENARHAQALAYFLETFNVNAQIAGSVSASGAALQREDVDCVILDMGVPDPQAYETLESLKQQAGLDSLPIIVFTGRSLSRNEELRIKQYADSIVVKTAHSYQRILDEVSLFLHLVEEQEGDKPKRKGKLGALGEVLTGKKILIADDDVRNIFSLSKALEPHGMEVLSATDGREALQQLREHPDVDVVLMDIMMPEMDGYEAMQAIRRNTDFRSLPIIAVTAKAMSGDREKCIQAGASDYISKPVDVDQLLSLLRVWLYE</sequence>
<dbReference type="PROSITE" id="PS50110">
    <property type="entry name" value="RESPONSE_REGULATORY"/>
    <property type="match status" value="3"/>
</dbReference>
<dbReference type="Pfam" id="PF00512">
    <property type="entry name" value="HisKA"/>
    <property type="match status" value="1"/>
</dbReference>
<comment type="catalytic activity">
    <reaction evidence="1">
        <text>ATP + protein L-histidine = ADP + protein N-phospho-L-histidine.</text>
        <dbReference type="EC" id="2.7.13.3"/>
    </reaction>
</comment>
<feature type="modified residue" description="4-aspartylphosphate" evidence="8">
    <location>
        <position position="1008"/>
    </location>
</feature>
<feature type="domain" description="Response regulatory" evidence="13">
    <location>
        <begin position="959"/>
        <end position="1072"/>
    </location>
</feature>
<dbReference type="CDD" id="cd16922">
    <property type="entry name" value="HATPase_EvgS-ArcB-TorS-like"/>
    <property type="match status" value="1"/>
</dbReference>
<dbReference type="SUPFAM" id="SSF55874">
    <property type="entry name" value="ATPase domain of HSP90 chaperone/DNA topoisomerase II/histidine kinase"/>
    <property type="match status" value="1"/>
</dbReference>
<dbReference type="Pfam" id="PF00072">
    <property type="entry name" value="Response_reg"/>
    <property type="match status" value="3"/>
</dbReference>
<organism evidence="15 16">
    <name type="scientific">Flaviaesturariibacter aridisoli</name>
    <dbReference type="NCBI Taxonomy" id="2545761"/>
    <lineage>
        <taxon>Bacteria</taxon>
        <taxon>Pseudomonadati</taxon>
        <taxon>Bacteroidota</taxon>
        <taxon>Chitinophagia</taxon>
        <taxon>Chitinophagales</taxon>
        <taxon>Chitinophagaceae</taxon>
        <taxon>Flaviaestuariibacter</taxon>
    </lineage>
</organism>
<feature type="domain" description="Response regulatory" evidence="13">
    <location>
        <begin position="1226"/>
        <end position="1343"/>
    </location>
</feature>
<keyword evidence="11" id="KW-0812">Transmembrane</keyword>
<dbReference type="SMART" id="SM00387">
    <property type="entry name" value="HATPase_c"/>
    <property type="match status" value="1"/>
</dbReference>
<dbReference type="InterPro" id="IPR011006">
    <property type="entry name" value="CheY-like_superfamily"/>
</dbReference>
<evidence type="ECO:0000256" key="6">
    <source>
        <dbReference type="ARBA" id="ARBA00022777"/>
    </source>
</evidence>
<dbReference type="Pfam" id="PF02518">
    <property type="entry name" value="HATPase_c"/>
    <property type="match status" value="1"/>
</dbReference>
<dbReference type="PROSITE" id="PS50885">
    <property type="entry name" value="HAMP"/>
    <property type="match status" value="1"/>
</dbReference>
<evidence type="ECO:0000256" key="7">
    <source>
        <dbReference type="ARBA" id="ARBA00023012"/>
    </source>
</evidence>
<dbReference type="CDD" id="cd00082">
    <property type="entry name" value="HisKA"/>
    <property type="match status" value="1"/>
</dbReference>
<feature type="domain" description="Histidine kinase" evidence="12">
    <location>
        <begin position="675"/>
        <end position="895"/>
    </location>
</feature>
<keyword evidence="4 8" id="KW-0597">Phosphoprotein</keyword>
<feature type="modified residue" description="4-aspartylphosphate" evidence="8">
    <location>
        <position position="1130"/>
    </location>
</feature>
<keyword evidence="6" id="KW-0418">Kinase</keyword>
<feature type="transmembrane region" description="Helical" evidence="11">
    <location>
        <begin position="12"/>
        <end position="33"/>
    </location>
</feature>
<protein>
    <recommendedName>
        <fullName evidence="3">histidine kinase</fullName>
        <ecNumber evidence="3">2.7.13.3</ecNumber>
    </recommendedName>
</protein>
<evidence type="ECO:0000256" key="9">
    <source>
        <dbReference type="SAM" id="Coils"/>
    </source>
</evidence>
<evidence type="ECO:0000259" key="12">
    <source>
        <dbReference type="PROSITE" id="PS50109"/>
    </source>
</evidence>
<dbReference type="GO" id="GO:0000155">
    <property type="term" value="F:phosphorelay sensor kinase activity"/>
    <property type="evidence" value="ECO:0007669"/>
    <property type="project" value="InterPro"/>
</dbReference>
<dbReference type="InterPro" id="IPR003018">
    <property type="entry name" value="GAF"/>
</dbReference>
<dbReference type="RefSeq" id="WP_131853434.1">
    <property type="nucleotide sequence ID" value="NZ_SKFH01000034.1"/>
</dbReference>
<dbReference type="InterPro" id="IPR001789">
    <property type="entry name" value="Sig_transdc_resp-reg_receiver"/>
</dbReference>
<keyword evidence="7" id="KW-0902">Two-component regulatory system</keyword>
<dbReference type="PRINTS" id="PR00344">
    <property type="entry name" value="BCTRLSENSOR"/>
</dbReference>
<dbReference type="InterPro" id="IPR036097">
    <property type="entry name" value="HisK_dim/P_sf"/>
</dbReference>
<feature type="domain" description="Response regulatory" evidence="13">
    <location>
        <begin position="1081"/>
        <end position="1197"/>
    </location>
</feature>
<dbReference type="SMART" id="SM00388">
    <property type="entry name" value="HisKA"/>
    <property type="match status" value="1"/>
</dbReference>
<feature type="compositionally biased region" description="Pro residues" evidence="10">
    <location>
        <begin position="903"/>
        <end position="925"/>
    </location>
</feature>
<dbReference type="InterPro" id="IPR004358">
    <property type="entry name" value="Sig_transdc_His_kin-like_C"/>
</dbReference>
<dbReference type="PANTHER" id="PTHR45339">
    <property type="entry name" value="HYBRID SIGNAL TRANSDUCTION HISTIDINE KINASE J"/>
    <property type="match status" value="1"/>
</dbReference>
<dbReference type="Pfam" id="PF13185">
    <property type="entry name" value="GAF_2"/>
    <property type="match status" value="1"/>
</dbReference>
<dbReference type="Gene3D" id="3.30.565.10">
    <property type="entry name" value="Histidine kinase-like ATPase, C-terminal domain"/>
    <property type="match status" value="1"/>
</dbReference>
<dbReference type="PANTHER" id="PTHR45339:SF1">
    <property type="entry name" value="HYBRID SIGNAL TRANSDUCTION HISTIDINE KINASE J"/>
    <property type="match status" value="1"/>
</dbReference>
<evidence type="ECO:0000259" key="13">
    <source>
        <dbReference type="PROSITE" id="PS50110"/>
    </source>
</evidence>
<dbReference type="FunFam" id="3.30.565.10:FF:000010">
    <property type="entry name" value="Sensor histidine kinase RcsC"/>
    <property type="match status" value="1"/>
</dbReference>
<dbReference type="InterPro" id="IPR005467">
    <property type="entry name" value="His_kinase_dom"/>
</dbReference>
<keyword evidence="5" id="KW-0808">Transferase</keyword>
<keyword evidence="9" id="KW-0175">Coiled coil</keyword>
<reference evidence="15 16" key="1">
    <citation type="submission" date="2019-03" db="EMBL/GenBank/DDBJ databases">
        <authorList>
            <person name="Kim M.K.M."/>
        </authorList>
    </citation>
    <scope>NUCLEOTIDE SEQUENCE [LARGE SCALE GENOMIC DNA]</scope>
    <source>
        <strain evidence="15 16">17J68-15</strain>
    </source>
</reference>
<evidence type="ECO:0000256" key="2">
    <source>
        <dbReference type="ARBA" id="ARBA00004370"/>
    </source>
</evidence>
<dbReference type="Gene3D" id="3.30.450.40">
    <property type="match status" value="1"/>
</dbReference>
<feature type="modified residue" description="4-aspartylphosphate" evidence="8">
    <location>
        <position position="1276"/>
    </location>
</feature>
<feature type="domain" description="HAMP" evidence="14">
    <location>
        <begin position="322"/>
        <end position="374"/>
    </location>
</feature>
<dbReference type="Proteomes" id="UP000295164">
    <property type="component" value="Unassembled WGS sequence"/>
</dbReference>
<comment type="subcellular location">
    <subcellularLocation>
        <location evidence="2">Membrane</location>
    </subcellularLocation>
</comment>
<keyword evidence="11" id="KW-0472">Membrane</keyword>
<dbReference type="OrthoDB" id="9811889at2"/>
<dbReference type="InterPro" id="IPR013587">
    <property type="entry name" value="Nitrate/nitrite_sensing"/>
</dbReference>
<dbReference type="SMART" id="SM00448">
    <property type="entry name" value="REC"/>
    <property type="match status" value="3"/>
</dbReference>
<evidence type="ECO:0000259" key="14">
    <source>
        <dbReference type="PROSITE" id="PS50885"/>
    </source>
</evidence>
<dbReference type="EC" id="2.7.13.3" evidence="3"/>
<dbReference type="Gene3D" id="1.10.287.130">
    <property type="match status" value="1"/>
</dbReference>
<dbReference type="InterPro" id="IPR003594">
    <property type="entry name" value="HATPase_dom"/>
</dbReference>
<gene>
    <name evidence="15" type="ORF">E0486_15545</name>
</gene>
<dbReference type="Gene3D" id="3.40.50.2300">
    <property type="match status" value="3"/>
</dbReference>
<dbReference type="SUPFAM" id="SSF52172">
    <property type="entry name" value="CheY-like"/>
    <property type="match status" value="3"/>
</dbReference>
<comment type="caution">
    <text evidence="15">The sequence shown here is derived from an EMBL/GenBank/DDBJ whole genome shotgun (WGS) entry which is preliminary data.</text>
</comment>
<evidence type="ECO:0000313" key="15">
    <source>
        <dbReference type="EMBL" id="TCZ67492.1"/>
    </source>
</evidence>
<evidence type="ECO:0000256" key="11">
    <source>
        <dbReference type="SAM" id="Phobius"/>
    </source>
</evidence>
<keyword evidence="16" id="KW-1185">Reference proteome</keyword>
<accession>A0A4R4DZ46</accession>
<dbReference type="PROSITE" id="PS50109">
    <property type="entry name" value="HIS_KIN"/>
    <property type="match status" value="1"/>
</dbReference>
<dbReference type="SUPFAM" id="SSF47384">
    <property type="entry name" value="Homodimeric domain of signal transducing histidine kinase"/>
    <property type="match status" value="1"/>
</dbReference>
<name>A0A4R4DZ46_9BACT</name>
<dbReference type="CDD" id="cd17546">
    <property type="entry name" value="REC_hyHK_CKI1_RcsC-like"/>
    <property type="match status" value="1"/>
</dbReference>
<keyword evidence="11" id="KW-1133">Transmembrane helix</keyword>
<evidence type="ECO:0000313" key="16">
    <source>
        <dbReference type="Proteomes" id="UP000295164"/>
    </source>
</evidence>
<dbReference type="SUPFAM" id="SSF55781">
    <property type="entry name" value="GAF domain-like"/>
    <property type="match status" value="1"/>
</dbReference>
<evidence type="ECO:0000256" key="8">
    <source>
        <dbReference type="PROSITE-ProRule" id="PRU00169"/>
    </source>
</evidence>
<dbReference type="InterPro" id="IPR036890">
    <property type="entry name" value="HATPase_C_sf"/>
</dbReference>
<feature type="region of interest" description="Disordered" evidence="10">
    <location>
        <begin position="901"/>
        <end position="929"/>
    </location>
</feature>
<evidence type="ECO:0000256" key="10">
    <source>
        <dbReference type="SAM" id="MobiDB-lite"/>
    </source>
</evidence>
<feature type="transmembrane region" description="Helical" evidence="11">
    <location>
        <begin position="303"/>
        <end position="324"/>
    </location>
</feature>
<dbReference type="InterPro" id="IPR003660">
    <property type="entry name" value="HAMP_dom"/>
</dbReference>
<evidence type="ECO:0000256" key="5">
    <source>
        <dbReference type="ARBA" id="ARBA00022679"/>
    </source>
</evidence>
<dbReference type="EMBL" id="SKFH01000034">
    <property type="protein sequence ID" value="TCZ67492.1"/>
    <property type="molecule type" value="Genomic_DNA"/>
</dbReference>
<dbReference type="CDD" id="cd00156">
    <property type="entry name" value="REC"/>
    <property type="match status" value="1"/>
</dbReference>
<evidence type="ECO:0000256" key="1">
    <source>
        <dbReference type="ARBA" id="ARBA00000085"/>
    </source>
</evidence>
<evidence type="ECO:0000256" key="3">
    <source>
        <dbReference type="ARBA" id="ARBA00012438"/>
    </source>
</evidence>
<dbReference type="InterPro" id="IPR029016">
    <property type="entry name" value="GAF-like_dom_sf"/>
</dbReference>
<evidence type="ECO:0000256" key="4">
    <source>
        <dbReference type="ARBA" id="ARBA00022553"/>
    </source>
</evidence>
<dbReference type="Pfam" id="PF08376">
    <property type="entry name" value="NIT"/>
    <property type="match status" value="1"/>
</dbReference>